<dbReference type="InterPro" id="IPR036188">
    <property type="entry name" value="FAD/NAD-bd_sf"/>
</dbReference>
<feature type="domain" description="FAD-binding" evidence="4">
    <location>
        <begin position="6"/>
        <end position="360"/>
    </location>
</feature>
<evidence type="ECO:0000313" key="6">
    <source>
        <dbReference type="Proteomes" id="UP001280581"/>
    </source>
</evidence>
<dbReference type="EMBL" id="WVTA01000004">
    <property type="protein sequence ID" value="KAK3213599.1"/>
    <property type="molecule type" value="Genomic_DNA"/>
</dbReference>
<dbReference type="PRINTS" id="PR00420">
    <property type="entry name" value="RNGMNOXGNASE"/>
</dbReference>
<proteinExistence type="predicted"/>
<keyword evidence="3" id="KW-0560">Oxidoreductase</keyword>
<dbReference type="Gene3D" id="3.30.9.10">
    <property type="entry name" value="D-Amino Acid Oxidase, subunit A, domain 2"/>
    <property type="match status" value="1"/>
</dbReference>
<protein>
    <recommendedName>
        <fullName evidence="4">FAD-binding domain-containing protein</fullName>
    </recommendedName>
</protein>
<dbReference type="SUPFAM" id="SSF51905">
    <property type="entry name" value="FAD/NAD(P)-binding domain"/>
    <property type="match status" value="1"/>
</dbReference>
<name>A0AAN6M2N7_9PLEO</name>
<comment type="caution">
    <text evidence="5">The sequence shown here is derived from an EMBL/GenBank/DDBJ whole genome shotgun (WGS) entry which is preliminary data.</text>
</comment>
<evidence type="ECO:0000259" key="4">
    <source>
        <dbReference type="Pfam" id="PF01494"/>
    </source>
</evidence>
<evidence type="ECO:0000256" key="2">
    <source>
        <dbReference type="ARBA" id="ARBA00022827"/>
    </source>
</evidence>
<dbReference type="PANTHER" id="PTHR46865:SF2">
    <property type="entry name" value="MONOOXYGENASE"/>
    <property type="match status" value="1"/>
</dbReference>
<evidence type="ECO:0000256" key="3">
    <source>
        <dbReference type="ARBA" id="ARBA00023002"/>
    </source>
</evidence>
<dbReference type="Gene3D" id="3.50.50.60">
    <property type="entry name" value="FAD/NAD(P)-binding domain"/>
    <property type="match status" value="1"/>
</dbReference>
<reference evidence="5 6" key="1">
    <citation type="submission" date="2021-02" db="EMBL/GenBank/DDBJ databases">
        <title>Genome assembly of Pseudopithomyces chartarum.</title>
        <authorList>
            <person name="Jauregui R."/>
            <person name="Singh J."/>
            <person name="Voisey C."/>
        </authorList>
    </citation>
    <scope>NUCLEOTIDE SEQUENCE [LARGE SCALE GENOMIC DNA]</scope>
    <source>
        <strain evidence="5 6">AGR01</strain>
    </source>
</reference>
<sequence>MSRPHALVVGASIAGPMTAYWLSRAGFKVTIIERFPTFRSGGQNIDIRTSGVTIMGKIPGMEASVRAKTTTQDTIHFVNSKGKSYATMKQSGDPKKQTLLSEYEIFRDDLSKILFDLTEENPNVEYVFGEQVSAIHQDFEKGRATVEFQEGKLPTGEYDLVVACDGATSRTRAMGLDRNVKEHVHPLNMWAAYASVEKDYLNDNKAGFMYGSVGGRSLGIGPDPAGGNRICALSVLPKSSTNEDATTAFRIAQKKGDAALRQHVLDHHKGAGWISEELVTDMTSTPNFYASEMFQVKLPTIVNGCFTLVGDAGYATGPTGGGTTLAMTGGYVLAGELLRHKGDISAGLRAYEARMRPIIDDMQKLPRESC</sequence>
<keyword evidence="6" id="KW-1185">Reference proteome</keyword>
<evidence type="ECO:0000313" key="5">
    <source>
        <dbReference type="EMBL" id="KAK3213599.1"/>
    </source>
</evidence>
<dbReference type="InterPro" id="IPR051704">
    <property type="entry name" value="FAD_aromatic-hydroxylase"/>
</dbReference>
<keyword evidence="1" id="KW-0285">Flavoprotein</keyword>
<accession>A0AAN6M2N7</accession>
<dbReference type="InterPro" id="IPR002938">
    <property type="entry name" value="FAD-bd"/>
</dbReference>
<dbReference type="Proteomes" id="UP001280581">
    <property type="component" value="Unassembled WGS sequence"/>
</dbReference>
<dbReference type="GO" id="GO:0071949">
    <property type="term" value="F:FAD binding"/>
    <property type="evidence" value="ECO:0007669"/>
    <property type="project" value="InterPro"/>
</dbReference>
<keyword evidence="2" id="KW-0274">FAD</keyword>
<dbReference type="AlphaFoldDB" id="A0AAN6M2N7"/>
<evidence type="ECO:0000256" key="1">
    <source>
        <dbReference type="ARBA" id="ARBA00022630"/>
    </source>
</evidence>
<dbReference type="GO" id="GO:0016491">
    <property type="term" value="F:oxidoreductase activity"/>
    <property type="evidence" value="ECO:0007669"/>
    <property type="project" value="UniProtKB-KW"/>
</dbReference>
<gene>
    <name evidence="5" type="ORF">GRF29_28g423712</name>
</gene>
<dbReference type="PANTHER" id="PTHR46865">
    <property type="entry name" value="OXIDOREDUCTASE-RELATED"/>
    <property type="match status" value="1"/>
</dbReference>
<organism evidence="5 6">
    <name type="scientific">Pseudopithomyces chartarum</name>
    <dbReference type="NCBI Taxonomy" id="1892770"/>
    <lineage>
        <taxon>Eukaryota</taxon>
        <taxon>Fungi</taxon>
        <taxon>Dikarya</taxon>
        <taxon>Ascomycota</taxon>
        <taxon>Pezizomycotina</taxon>
        <taxon>Dothideomycetes</taxon>
        <taxon>Pleosporomycetidae</taxon>
        <taxon>Pleosporales</taxon>
        <taxon>Massarineae</taxon>
        <taxon>Didymosphaeriaceae</taxon>
        <taxon>Pseudopithomyces</taxon>
    </lineage>
</organism>
<dbReference type="Pfam" id="PF01494">
    <property type="entry name" value="FAD_binding_3"/>
    <property type="match status" value="1"/>
</dbReference>